<feature type="region of interest" description="Disordered" evidence="1">
    <location>
        <begin position="58"/>
        <end position="99"/>
    </location>
</feature>
<dbReference type="InParanoid" id="A0A2V0PG30"/>
<evidence type="ECO:0000313" key="2">
    <source>
        <dbReference type="EMBL" id="GBF98808.1"/>
    </source>
</evidence>
<protein>
    <submittedName>
        <fullName evidence="2">Uncharacterized protein</fullName>
    </submittedName>
</protein>
<organism evidence="2 3">
    <name type="scientific">Raphidocelis subcapitata</name>
    <dbReference type="NCBI Taxonomy" id="307507"/>
    <lineage>
        <taxon>Eukaryota</taxon>
        <taxon>Viridiplantae</taxon>
        <taxon>Chlorophyta</taxon>
        <taxon>core chlorophytes</taxon>
        <taxon>Chlorophyceae</taxon>
        <taxon>CS clade</taxon>
        <taxon>Sphaeropleales</taxon>
        <taxon>Selenastraceae</taxon>
        <taxon>Raphidocelis</taxon>
    </lineage>
</organism>
<dbReference type="EMBL" id="BDRX01000135">
    <property type="protein sequence ID" value="GBF98808.1"/>
    <property type="molecule type" value="Genomic_DNA"/>
</dbReference>
<dbReference type="Proteomes" id="UP000247498">
    <property type="component" value="Unassembled WGS sequence"/>
</dbReference>
<evidence type="ECO:0000256" key="1">
    <source>
        <dbReference type="SAM" id="MobiDB-lite"/>
    </source>
</evidence>
<proteinExistence type="predicted"/>
<gene>
    <name evidence="2" type="ORF">Rsub_11390</name>
</gene>
<accession>A0A2V0PG30</accession>
<evidence type="ECO:0000313" key="3">
    <source>
        <dbReference type="Proteomes" id="UP000247498"/>
    </source>
</evidence>
<name>A0A2V0PG30_9CHLO</name>
<dbReference type="AlphaFoldDB" id="A0A2V0PG30"/>
<dbReference type="OrthoDB" id="557203at2759"/>
<keyword evidence="3" id="KW-1185">Reference proteome</keyword>
<feature type="compositionally biased region" description="Basic residues" evidence="1">
    <location>
        <begin position="62"/>
        <end position="72"/>
    </location>
</feature>
<sequence>MAKTAACFRGDAPHLVDALIAASAARASPAAGYGRELVAWVDADVAAPSSALFEPLELSSRGHVHHHNSKHGRSPDANKSKAAAAKRARASPTVSPARRCSLEHASRGAFACPSFAAAPKPEALPMPTSLLFRRSPSPPKMPAIQAVMA</sequence>
<comment type="caution">
    <text evidence="2">The sequence shown here is derived from an EMBL/GenBank/DDBJ whole genome shotgun (WGS) entry which is preliminary data.</text>
</comment>
<reference evidence="2 3" key="1">
    <citation type="journal article" date="2018" name="Sci. Rep.">
        <title>Raphidocelis subcapitata (=Pseudokirchneriella subcapitata) provides an insight into genome evolution and environmental adaptations in the Sphaeropleales.</title>
        <authorList>
            <person name="Suzuki S."/>
            <person name="Yamaguchi H."/>
            <person name="Nakajima N."/>
            <person name="Kawachi M."/>
        </authorList>
    </citation>
    <scope>NUCLEOTIDE SEQUENCE [LARGE SCALE GENOMIC DNA]</scope>
    <source>
        <strain evidence="2 3">NIES-35</strain>
    </source>
</reference>